<evidence type="ECO:0000313" key="2">
    <source>
        <dbReference type="Proteomes" id="UP000037594"/>
    </source>
</evidence>
<gene>
    <name evidence="1" type="ORF">ACT17_25985</name>
</gene>
<organism evidence="1 2">
    <name type="scientific">Mycolicibacterium conceptionense</name>
    <dbReference type="NCBI Taxonomy" id="451644"/>
    <lineage>
        <taxon>Bacteria</taxon>
        <taxon>Bacillati</taxon>
        <taxon>Actinomycetota</taxon>
        <taxon>Actinomycetes</taxon>
        <taxon>Mycobacteriales</taxon>
        <taxon>Mycobacteriaceae</taxon>
        <taxon>Mycolicibacterium</taxon>
    </lineage>
</organism>
<accession>A0A0J8U2A0</accession>
<name>A0A0J8U2A0_9MYCO</name>
<proteinExistence type="predicted"/>
<dbReference type="AlphaFoldDB" id="A0A0J8U2A0"/>
<comment type="caution">
    <text evidence="1">The sequence shown here is derived from an EMBL/GenBank/DDBJ whole genome shotgun (WGS) entry which is preliminary data.</text>
</comment>
<reference evidence="1 2" key="1">
    <citation type="submission" date="2015-06" db="EMBL/GenBank/DDBJ databases">
        <title>Genome sequence of Mycobacterium conceptionense strain MLE.</title>
        <authorList>
            <person name="Greninger A.L."/>
            <person name="Cunningham G."/>
            <person name="Chiu C.Y."/>
            <person name="Miller S."/>
        </authorList>
    </citation>
    <scope>NUCLEOTIDE SEQUENCE [LARGE SCALE GENOMIC DNA]</scope>
    <source>
        <strain evidence="1 2">MLE</strain>
    </source>
</reference>
<dbReference type="RefSeq" id="WP_019343556.1">
    <property type="nucleotide sequence ID" value="NZ_AGSZ01000056.1"/>
</dbReference>
<dbReference type="EMBL" id="LFOD01000032">
    <property type="protein sequence ID" value="KMV15337.1"/>
    <property type="molecule type" value="Genomic_DNA"/>
</dbReference>
<protein>
    <submittedName>
        <fullName evidence="1">Uncharacterized protein</fullName>
    </submittedName>
</protein>
<dbReference type="Proteomes" id="UP000037594">
    <property type="component" value="Unassembled WGS sequence"/>
</dbReference>
<evidence type="ECO:0000313" key="1">
    <source>
        <dbReference type="EMBL" id="KMV15337.1"/>
    </source>
</evidence>
<sequence length="240" mass="25558">MDDPELIAAKYAKEINDTIDGAAQVANEAYAKINAEPSTFGTRDAIKSLSDLTKIAIKGAADIARIPLQSPPDPRVLLLADHITTVIRRGLLEATEVATEAANLVDKDPAKVDRDELVKSAVKVVRIGMLRTAEIAQTIAAGPGAYSDPVLYSDDIAIAPKPYDRKLAVTNMARKAVPKEDIRKHVGFDLANSVLPANVTSFRLVANSAGLCSGVYIGEVTAHTLDTNALDDTVEVLFAL</sequence>
<dbReference type="PATRIC" id="fig|451644.5.peg.5358"/>